<accession>A0ABW5X837</accession>
<evidence type="ECO:0000256" key="1">
    <source>
        <dbReference type="SAM" id="MobiDB-lite"/>
    </source>
</evidence>
<sequence>MSETNRIEYKRELSEGLEKEAVALNWENNGSGNKPKKIENEQQNFT</sequence>
<evidence type="ECO:0000313" key="3">
    <source>
        <dbReference type="Proteomes" id="UP001597438"/>
    </source>
</evidence>
<dbReference type="RefSeq" id="WP_251740670.1">
    <property type="nucleotide sequence ID" value="NZ_JBHUOJ010000033.1"/>
</dbReference>
<evidence type="ECO:0000313" key="2">
    <source>
        <dbReference type="EMBL" id="MFD2834738.1"/>
    </source>
</evidence>
<dbReference type="Proteomes" id="UP001597438">
    <property type="component" value="Unassembled WGS sequence"/>
</dbReference>
<feature type="region of interest" description="Disordered" evidence="1">
    <location>
        <begin position="25"/>
        <end position="46"/>
    </location>
</feature>
<proteinExistence type="predicted"/>
<protein>
    <submittedName>
        <fullName evidence="2">Uncharacterized protein</fullName>
    </submittedName>
</protein>
<name>A0ABW5X837_9FLAO</name>
<keyword evidence="3" id="KW-1185">Reference proteome</keyword>
<comment type="caution">
    <text evidence="2">The sequence shown here is derived from an EMBL/GenBank/DDBJ whole genome shotgun (WGS) entry which is preliminary data.</text>
</comment>
<organism evidence="2 3">
    <name type="scientific">Christiangramia antarctica</name>
    <dbReference type="NCBI Taxonomy" id="2058158"/>
    <lineage>
        <taxon>Bacteria</taxon>
        <taxon>Pseudomonadati</taxon>
        <taxon>Bacteroidota</taxon>
        <taxon>Flavobacteriia</taxon>
        <taxon>Flavobacteriales</taxon>
        <taxon>Flavobacteriaceae</taxon>
        <taxon>Christiangramia</taxon>
    </lineage>
</organism>
<dbReference type="EMBL" id="JBHUOJ010000033">
    <property type="protein sequence ID" value="MFD2834738.1"/>
    <property type="molecule type" value="Genomic_DNA"/>
</dbReference>
<reference evidence="3" key="1">
    <citation type="journal article" date="2019" name="Int. J. Syst. Evol. Microbiol.">
        <title>The Global Catalogue of Microorganisms (GCM) 10K type strain sequencing project: providing services to taxonomists for standard genome sequencing and annotation.</title>
        <authorList>
            <consortium name="The Broad Institute Genomics Platform"/>
            <consortium name="The Broad Institute Genome Sequencing Center for Infectious Disease"/>
            <person name="Wu L."/>
            <person name="Ma J."/>
        </authorList>
    </citation>
    <scope>NUCLEOTIDE SEQUENCE [LARGE SCALE GENOMIC DNA]</scope>
    <source>
        <strain evidence="3">KCTC 52925</strain>
    </source>
</reference>
<gene>
    <name evidence="2" type="ORF">ACFSYS_15710</name>
</gene>